<reference evidence="2 3" key="1">
    <citation type="submission" date="2021-04" db="EMBL/GenBank/DDBJ databases">
        <authorList>
            <person name="Pira H."/>
            <person name="Risdian C."/>
            <person name="Wink J."/>
        </authorList>
    </citation>
    <scope>NUCLEOTIDE SEQUENCE [LARGE SCALE GENOMIC DNA]</scope>
    <source>
        <strain evidence="2 3">WH53</strain>
    </source>
</reference>
<organism evidence="2 3">
    <name type="scientific">Zooshikella harenae</name>
    <dbReference type="NCBI Taxonomy" id="2827238"/>
    <lineage>
        <taxon>Bacteria</taxon>
        <taxon>Pseudomonadati</taxon>
        <taxon>Pseudomonadota</taxon>
        <taxon>Gammaproteobacteria</taxon>
        <taxon>Oceanospirillales</taxon>
        <taxon>Zooshikellaceae</taxon>
        <taxon>Zooshikella</taxon>
    </lineage>
</organism>
<keyword evidence="1" id="KW-0812">Transmembrane</keyword>
<evidence type="ECO:0008006" key="4">
    <source>
        <dbReference type="Google" id="ProtNLM"/>
    </source>
</evidence>
<evidence type="ECO:0000256" key="1">
    <source>
        <dbReference type="SAM" id="Phobius"/>
    </source>
</evidence>
<dbReference type="RefSeq" id="WP_215822246.1">
    <property type="nucleotide sequence ID" value="NZ_JAGSOY010000126.1"/>
</dbReference>
<keyword evidence="3" id="KW-1185">Reference proteome</keyword>
<dbReference type="SUPFAM" id="SSF53850">
    <property type="entry name" value="Periplasmic binding protein-like II"/>
    <property type="match status" value="1"/>
</dbReference>
<name>A0ABS5ZKX4_9GAMM</name>
<keyword evidence="1" id="KW-0472">Membrane</keyword>
<evidence type="ECO:0000313" key="3">
    <source>
        <dbReference type="Proteomes" id="UP000690515"/>
    </source>
</evidence>
<sequence>MKIPSFKINISQRLYYKFYILFITCILFINSSLFASPEYNAPPSINIATVNWPGYTNKDGSGLYLAVLNAIFEEKIAILNVSLMPYQKARHSVETYKNDIFLVESEFSKSFKLIYSHIPIDIGNVDYFHNQDIFFTDATSFSGKTLGWVKGYEFQRKITLPESHYTTFHVKDVLQGVIMTTQGRLDFFIDYDEGIKQAAHENNIDISNFKFTPGFQETYLVGFSTDTKGRKLRVIYNTGMKKLFTTGQLENILFEHGVIPHIIDEQQVTTILSYYSKLFSQ</sequence>
<evidence type="ECO:0000313" key="2">
    <source>
        <dbReference type="EMBL" id="MBU2713970.1"/>
    </source>
</evidence>
<protein>
    <recommendedName>
        <fullName evidence="4">Solute-binding protein family 3/N-terminal domain-containing protein</fullName>
    </recommendedName>
</protein>
<accession>A0ABS5ZKX4</accession>
<dbReference type="Proteomes" id="UP000690515">
    <property type="component" value="Unassembled WGS sequence"/>
</dbReference>
<feature type="transmembrane region" description="Helical" evidence="1">
    <location>
        <begin position="14"/>
        <end position="35"/>
    </location>
</feature>
<dbReference type="EMBL" id="JAGSOY010000126">
    <property type="protein sequence ID" value="MBU2713970.1"/>
    <property type="molecule type" value="Genomic_DNA"/>
</dbReference>
<gene>
    <name evidence="2" type="ORF">KCG35_23220</name>
</gene>
<keyword evidence="1" id="KW-1133">Transmembrane helix</keyword>
<comment type="caution">
    <text evidence="2">The sequence shown here is derived from an EMBL/GenBank/DDBJ whole genome shotgun (WGS) entry which is preliminary data.</text>
</comment>
<proteinExistence type="predicted"/>